<proteinExistence type="predicted"/>
<accession>A0AAJ6NYV9</accession>
<dbReference type="AlphaFoldDB" id="A0AAJ6NYV9"/>
<evidence type="ECO:0000313" key="1">
    <source>
        <dbReference type="EMBL" id="WGV29019.1"/>
    </source>
</evidence>
<dbReference type="Proteomes" id="UP001223520">
    <property type="component" value="Plasmid unnamed1"/>
</dbReference>
<protein>
    <submittedName>
        <fullName evidence="1">Uncharacterized protein</fullName>
    </submittedName>
</protein>
<evidence type="ECO:0000313" key="2">
    <source>
        <dbReference type="Proteomes" id="UP001223520"/>
    </source>
</evidence>
<dbReference type="EMBL" id="CP124544">
    <property type="protein sequence ID" value="WGV29019.1"/>
    <property type="molecule type" value="Genomic_DNA"/>
</dbReference>
<dbReference type="RefSeq" id="WP_281486219.1">
    <property type="nucleotide sequence ID" value="NZ_CP124544.1"/>
</dbReference>
<keyword evidence="2" id="KW-1185">Reference proteome</keyword>
<sequence>MPINIRVLRKKIRTELKTEDLLSLLDRAVELIPQEHLSELIENFFDPDSLNLVDETSEQVLLVEVRIFFEESMSGVYYEDFQVNSHNFMDLSRGTINFIAEFQRLMQRCIDESETGDLTEIREAFEMLINLLDEIDECRDDIIFFADEAGSWQVGVDWNRVLPYYFKSLAAIAKPEEYAQNIVELVRKHVDYNSDEHLQQALKIANSSQKKALKSLMK</sequence>
<gene>
    <name evidence="1" type="ORF">QI031_31155</name>
</gene>
<reference evidence="1 2" key="1">
    <citation type="journal article" date="2023" name="Limnol Oceanogr Lett">
        <title>Environmental adaptations by the intertidal Antarctic cyanobacterium Halotia branconii CENA392 as revealed using long-read genome sequencing.</title>
        <authorList>
            <person name="Dextro R.B."/>
            <person name="Delbaje E."/>
            <person name="Freitas P.N.N."/>
            <person name="Geraldes V."/>
            <person name="Pinto E."/>
            <person name="Long P.F."/>
            <person name="Fiore M.F."/>
        </authorList>
    </citation>
    <scope>NUCLEOTIDE SEQUENCE [LARGE SCALE GENOMIC DNA]</scope>
    <source>
        <strain evidence="1 2">CENA392</strain>
        <plasmid evidence="1 2">unnamed1</plasmid>
    </source>
</reference>
<dbReference type="KEGG" id="hbq:QI031_31155"/>
<keyword evidence="1" id="KW-0614">Plasmid</keyword>
<geneLocation type="plasmid" evidence="1 2">
    <name>unnamed1</name>
</geneLocation>
<name>A0AAJ6NYV9_9CYAN</name>
<organism evidence="1 2">
    <name type="scientific">Halotia branconii CENA392</name>
    <dbReference type="NCBI Taxonomy" id="1539056"/>
    <lineage>
        <taxon>Bacteria</taxon>
        <taxon>Bacillati</taxon>
        <taxon>Cyanobacteriota</taxon>
        <taxon>Cyanophyceae</taxon>
        <taxon>Nostocales</taxon>
        <taxon>Nodulariaceae</taxon>
        <taxon>Halotia</taxon>
    </lineage>
</organism>